<name>A0A844G2N8_9BACT</name>
<dbReference type="AlphaFoldDB" id="A0A844G2N8"/>
<proteinExistence type="predicted"/>
<evidence type="ECO:0000313" key="2">
    <source>
        <dbReference type="EMBL" id="MST96911.1"/>
    </source>
</evidence>
<organism evidence="2 3">
    <name type="scientific">Victivallis lenta</name>
    <dbReference type="NCBI Taxonomy" id="2606640"/>
    <lineage>
        <taxon>Bacteria</taxon>
        <taxon>Pseudomonadati</taxon>
        <taxon>Lentisphaerota</taxon>
        <taxon>Lentisphaeria</taxon>
        <taxon>Victivallales</taxon>
        <taxon>Victivallaceae</taxon>
        <taxon>Victivallis</taxon>
    </lineage>
</organism>
<reference evidence="2 3" key="1">
    <citation type="submission" date="2019-08" db="EMBL/GenBank/DDBJ databases">
        <title>In-depth cultivation of the pig gut microbiome towards novel bacterial diversity and tailored functional studies.</title>
        <authorList>
            <person name="Wylensek D."/>
            <person name="Hitch T.C.A."/>
            <person name="Clavel T."/>
        </authorList>
    </citation>
    <scope>NUCLEOTIDE SEQUENCE [LARGE SCALE GENOMIC DNA]</scope>
    <source>
        <strain evidence="2 3">BBE-744-WT-12</strain>
    </source>
</reference>
<gene>
    <name evidence="2" type="ORF">FYJ85_07600</name>
</gene>
<evidence type="ECO:0000313" key="3">
    <source>
        <dbReference type="Proteomes" id="UP000435649"/>
    </source>
</evidence>
<protein>
    <submittedName>
        <fullName evidence="2">Uncharacterized protein</fullName>
    </submittedName>
</protein>
<feature type="chain" id="PRO_5032565650" evidence="1">
    <location>
        <begin position="23"/>
        <end position="190"/>
    </location>
</feature>
<dbReference type="RefSeq" id="WP_154417706.1">
    <property type="nucleotide sequence ID" value="NZ_VUNS01000006.1"/>
</dbReference>
<keyword evidence="1" id="KW-0732">Signal</keyword>
<evidence type="ECO:0000256" key="1">
    <source>
        <dbReference type="SAM" id="SignalP"/>
    </source>
</evidence>
<comment type="caution">
    <text evidence="2">The sequence shown here is derived from an EMBL/GenBank/DDBJ whole genome shotgun (WGS) entry which is preliminary data.</text>
</comment>
<accession>A0A844G2N8</accession>
<keyword evidence="3" id="KW-1185">Reference proteome</keyword>
<sequence length="190" mass="20338">MLVKYVFPVACLLSACVMNLFAAGAPLVVFDGEKHAGGSSWSDPKDITKFVLIDAAQTGGAKILRFEGGWKNYWAGGGWNWTNWQGPGSDITSFDFLTVTIRKAEGEQLKDVWVQLADAANKTSPQVKLVGAEIVKELPAEFMTVSIPLKLLTGGADFKTVCSLNIGLVPGSADGRGAVEISRIQFDGKD</sequence>
<dbReference type="EMBL" id="VUNS01000006">
    <property type="protein sequence ID" value="MST96911.1"/>
    <property type="molecule type" value="Genomic_DNA"/>
</dbReference>
<feature type="signal peptide" evidence="1">
    <location>
        <begin position="1"/>
        <end position="22"/>
    </location>
</feature>
<dbReference type="Proteomes" id="UP000435649">
    <property type="component" value="Unassembled WGS sequence"/>
</dbReference>
<dbReference type="PROSITE" id="PS51257">
    <property type="entry name" value="PROKAR_LIPOPROTEIN"/>
    <property type="match status" value="1"/>
</dbReference>